<dbReference type="EMBL" id="JARJCM010000330">
    <property type="protein sequence ID" value="KAJ7018634.1"/>
    <property type="molecule type" value="Genomic_DNA"/>
</dbReference>
<feature type="region of interest" description="Disordered" evidence="6">
    <location>
        <begin position="67"/>
        <end position="91"/>
    </location>
</feature>
<evidence type="ECO:0000256" key="4">
    <source>
        <dbReference type="ARBA" id="ARBA00022833"/>
    </source>
</evidence>
<dbReference type="PANTHER" id="PTHR46481">
    <property type="entry name" value="ZINC FINGER BED DOMAIN-CONTAINING PROTEIN 4"/>
    <property type="match status" value="1"/>
</dbReference>
<proteinExistence type="predicted"/>
<gene>
    <name evidence="7" type="ORF">C8F04DRAFT_976970</name>
</gene>
<evidence type="ECO:0000256" key="2">
    <source>
        <dbReference type="ARBA" id="ARBA00022723"/>
    </source>
</evidence>
<keyword evidence="4" id="KW-0862">Zinc</keyword>
<feature type="compositionally biased region" description="Basic residues" evidence="6">
    <location>
        <begin position="67"/>
        <end position="76"/>
    </location>
</feature>
<organism evidence="7 8">
    <name type="scientific">Mycena alexandri</name>
    <dbReference type="NCBI Taxonomy" id="1745969"/>
    <lineage>
        <taxon>Eukaryota</taxon>
        <taxon>Fungi</taxon>
        <taxon>Dikarya</taxon>
        <taxon>Basidiomycota</taxon>
        <taxon>Agaricomycotina</taxon>
        <taxon>Agaricomycetes</taxon>
        <taxon>Agaricomycetidae</taxon>
        <taxon>Agaricales</taxon>
        <taxon>Marasmiineae</taxon>
        <taxon>Mycenaceae</taxon>
        <taxon>Mycena</taxon>
    </lineage>
</organism>
<evidence type="ECO:0000256" key="6">
    <source>
        <dbReference type="SAM" id="MobiDB-lite"/>
    </source>
</evidence>
<dbReference type="GO" id="GO:0005634">
    <property type="term" value="C:nucleus"/>
    <property type="evidence" value="ECO:0007669"/>
    <property type="project" value="UniProtKB-SubCell"/>
</dbReference>
<accession>A0AAD6RZW1</accession>
<keyword evidence="5" id="KW-0539">Nucleus</keyword>
<dbReference type="GO" id="GO:0008270">
    <property type="term" value="F:zinc ion binding"/>
    <property type="evidence" value="ECO:0007669"/>
    <property type="project" value="UniProtKB-KW"/>
</dbReference>
<evidence type="ECO:0000313" key="7">
    <source>
        <dbReference type="EMBL" id="KAJ7018634.1"/>
    </source>
</evidence>
<evidence type="ECO:0000256" key="5">
    <source>
        <dbReference type="ARBA" id="ARBA00023242"/>
    </source>
</evidence>
<sequence>MDNASNCDTTSDRLPDHIPTYRGTLSRTRCFPHTVNLIAKNLFRGLTHLQAFIAFFFKQPKKKSKVTVAPGKRKRGARDAPPVIQPEEEREDPVVADVAVDEEGIMDEGKAAHDEATLTSIYGQAIHEAESKFALHMTVAEQTMALTIFPKVAGLARRVHDSPTLQEKFEKLVEANAAESGQKVALDRRVPTRWNSDLACLASHVHFERPVKQLTQDNLEEYALTAAQWKLAKELCQALQVFEDITKLFSQAEVPLVYEVIPMLEALEDELTNMRDDASLPDVIRIAAIAALLVIGTYYALSDDTEVYRIAIIVMCPDKKLEWFQTNPGWRHEDRVEADLVVRARWTESYATRESLESSSGSQPATPAPV</sequence>
<evidence type="ECO:0000256" key="1">
    <source>
        <dbReference type="ARBA" id="ARBA00004123"/>
    </source>
</evidence>
<keyword evidence="3" id="KW-0863">Zinc-finger</keyword>
<dbReference type="InterPro" id="IPR052035">
    <property type="entry name" value="ZnF_BED_domain_contain"/>
</dbReference>
<dbReference type="PANTHER" id="PTHR46481:SF10">
    <property type="entry name" value="ZINC FINGER BED DOMAIN-CONTAINING PROTEIN 39"/>
    <property type="match status" value="1"/>
</dbReference>
<evidence type="ECO:0000313" key="8">
    <source>
        <dbReference type="Proteomes" id="UP001218188"/>
    </source>
</evidence>
<dbReference type="InterPro" id="IPR012337">
    <property type="entry name" value="RNaseH-like_sf"/>
</dbReference>
<dbReference type="SUPFAM" id="SSF53098">
    <property type="entry name" value="Ribonuclease H-like"/>
    <property type="match status" value="1"/>
</dbReference>
<evidence type="ECO:0000256" key="3">
    <source>
        <dbReference type="ARBA" id="ARBA00022771"/>
    </source>
</evidence>
<name>A0AAD6RZW1_9AGAR</name>
<reference evidence="7" key="1">
    <citation type="submission" date="2023-03" db="EMBL/GenBank/DDBJ databases">
        <title>Massive genome expansion in bonnet fungi (Mycena s.s.) driven by repeated elements and novel gene families across ecological guilds.</title>
        <authorList>
            <consortium name="Lawrence Berkeley National Laboratory"/>
            <person name="Harder C.B."/>
            <person name="Miyauchi S."/>
            <person name="Viragh M."/>
            <person name="Kuo A."/>
            <person name="Thoen E."/>
            <person name="Andreopoulos B."/>
            <person name="Lu D."/>
            <person name="Skrede I."/>
            <person name="Drula E."/>
            <person name="Henrissat B."/>
            <person name="Morin E."/>
            <person name="Kohler A."/>
            <person name="Barry K."/>
            <person name="LaButti K."/>
            <person name="Morin E."/>
            <person name="Salamov A."/>
            <person name="Lipzen A."/>
            <person name="Mereny Z."/>
            <person name="Hegedus B."/>
            <person name="Baldrian P."/>
            <person name="Stursova M."/>
            <person name="Weitz H."/>
            <person name="Taylor A."/>
            <person name="Grigoriev I.V."/>
            <person name="Nagy L.G."/>
            <person name="Martin F."/>
            <person name="Kauserud H."/>
        </authorList>
    </citation>
    <scope>NUCLEOTIDE SEQUENCE</scope>
    <source>
        <strain evidence="7">CBHHK200</strain>
    </source>
</reference>
<dbReference type="Proteomes" id="UP001218188">
    <property type="component" value="Unassembled WGS sequence"/>
</dbReference>
<keyword evidence="8" id="KW-1185">Reference proteome</keyword>
<comment type="subcellular location">
    <subcellularLocation>
        <location evidence="1">Nucleus</location>
    </subcellularLocation>
</comment>
<keyword evidence="2" id="KW-0479">Metal-binding</keyword>
<protein>
    <submittedName>
        <fullName evidence="7">Uncharacterized protein</fullName>
    </submittedName>
</protein>
<dbReference type="AlphaFoldDB" id="A0AAD6RZW1"/>
<comment type="caution">
    <text evidence="7">The sequence shown here is derived from an EMBL/GenBank/DDBJ whole genome shotgun (WGS) entry which is preliminary data.</text>
</comment>